<evidence type="ECO:0000313" key="2">
    <source>
        <dbReference type="Proteomes" id="UP000012160"/>
    </source>
</evidence>
<accession>M6UNA2</accession>
<dbReference type="AlphaFoldDB" id="M6UNA2"/>
<gene>
    <name evidence="1" type="ORF">LEP1GSC187_2437</name>
</gene>
<dbReference type="Proteomes" id="UP000012160">
    <property type="component" value="Unassembled WGS sequence"/>
</dbReference>
<evidence type="ECO:0000313" key="1">
    <source>
        <dbReference type="EMBL" id="EMO46045.1"/>
    </source>
</evidence>
<protein>
    <submittedName>
        <fullName evidence="1">Uncharacterized protein</fullName>
    </submittedName>
</protein>
<proteinExistence type="predicted"/>
<organism evidence="1 2">
    <name type="scientific">Leptospira santarosai str. ZUN179</name>
    <dbReference type="NCBI Taxonomy" id="1049985"/>
    <lineage>
        <taxon>Bacteria</taxon>
        <taxon>Pseudomonadati</taxon>
        <taxon>Spirochaetota</taxon>
        <taxon>Spirochaetia</taxon>
        <taxon>Leptospirales</taxon>
        <taxon>Leptospiraceae</taxon>
        <taxon>Leptospira</taxon>
    </lineage>
</organism>
<dbReference type="EMBL" id="AHOQ02000023">
    <property type="protein sequence ID" value="EMO46045.1"/>
    <property type="molecule type" value="Genomic_DNA"/>
</dbReference>
<name>M6UNA2_9LEPT</name>
<sequence>MLRVTISTSGCVESNVKENMMKAIYKSILIFLILISCFCKEESKGEEVKTTKVKPVLLQNAHPITQKIVGILRNNKPEELMAYLDTTYGFEIDEWYISLPDGSDHGAAPRKKDFLKDGIDESGKDLIFNNAVMQKEFAEILPGIVSFREAFMNPKVEIYDSFTMSQKGTGRISIDHTNYFYSISFTCNKNENCKIIRFEIGRK</sequence>
<comment type="caution">
    <text evidence="1">The sequence shown here is derived from an EMBL/GenBank/DDBJ whole genome shotgun (WGS) entry which is preliminary data.</text>
</comment>
<reference evidence="1 2" key="1">
    <citation type="submission" date="2013-01" db="EMBL/GenBank/DDBJ databases">
        <authorList>
            <person name="Harkins D.M."/>
            <person name="Durkin A.S."/>
            <person name="Brinkac L.M."/>
            <person name="Haft D.H."/>
            <person name="Selengut J.D."/>
            <person name="Sanka R."/>
            <person name="DePew J."/>
            <person name="Purushe J."/>
            <person name="Matthias M.A."/>
            <person name="Vinetz J.M."/>
            <person name="Sutton G.G."/>
            <person name="Nierman W.C."/>
            <person name="Fouts D.E."/>
        </authorList>
    </citation>
    <scope>NUCLEOTIDE SEQUENCE [LARGE SCALE GENOMIC DNA]</scope>
    <source>
        <strain evidence="1 2">ZUN179</strain>
    </source>
</reference>